<organism evidence="2">
    <name type="scientific">Culex pipiens</name>
    <name type="common">House mosquito</name>
    <dbReference type="NCBI Taxonomy" id="7175"/>
    <lineage>
        <taxon>Eukaryota</taxon>
        <taxon>Metazoa</taxon>
        <taxon>Ecdysozoa</taxon>
        <taxon>Arthropoda</taxon>
        <taxon>Hexapoda</taxon>
        <taxon>Insecta</taxon>
        <taxon>Pterygota</taxon>
        <taxon>Neoptera</taxon>
        <taxon>Endopterygota</taxon>
        <taxon>Diptera</taxon>
        <taxon>Nematocera</taxon>
        <taxon>Culicoidea</taxon>
        <taxon>Culicidae</taxon>
        <taxon>Culicinae</taxon>
        <taxon>Culicini</taxon>
        <taxon>Culex</taxon>
        <taxon>Culex</taxon>
    </lineage>
</organism>
<name>A0A8D8MT96_CULPI</name>
<evidence type="ECO:0000313" key="2">
    <source>
        <dbReference type="EMBL" id="CAG6539949.1"/>
    </source>
</evidence>
<feature type="compositionally biased region" description="Basic residues" evidence="1">
    <location>
        <begin position="96"/>
        <end position="109"/>
    </location>
</feature>
<evidence type="ECO:0000256" key="1">
    <source>
        <dbReference type="SAM" id="MobiDB-lite"/>
    </source>
</evidence>
<dbReference type="EMBL" id="HBUE01221832">
    <property type="protein sequence ID" value="CAG6539952.1"/>
    <property type="molecule type" value="Transcribed_RNA"/>
</dbReference>
<dbReference type="AlphaFoldDB" id="A0A8D8MT96"/>
<reference evidence="2" key="1">
    <citation type="submission" date="2021-05" db="EMBL/GenBank/DDBJ databases">
        <authorList>
            <person name="Alioto T."/>
            <person name="Alioto T."/>
            <person name="Gomez Garrido J."/>
        </authorList>
    </citation>
    <scope>NUCLEOTIDE SEQUENCE</scope>
</reference>
<dbReference type="EMBL" id="HBUE01221825">
    <property type="protein sequence ID" value="CAG6539949.1"/>
    <property type="molecule type" value="Transcribed_RNA"/>
</dbReference>
<protein>
    <submittedName>
        <fullName evidence="2">(northern house mosquito) hypothetical protein</fullName>
    </submittedName>
</protein>
<feature type="compositionally biased region" description="Basic residues" evidence="1">
    <location>
        <begin position="37"/>
        <end position="49"/>
    </location>
</feature>
<feature type="region of interest" description="Disordered" evidence="1">
    <location>
        <begin position="1"/>
        <end position="130"/>
    </location>
</feature>
<sequence length="161" mass="18761">MRSRPRRVAARWTRRNRRLRSRPRRPPADLRLEASRQRRRRPRPRHRLPRQPNRSASDLARQVPRPERASASPTWPNPPRTPSRTKRPPPTTTRTNRPRWSSRRSRKRTASSPSGANCSSKPTATTRTVASERCTSRRWTARCKCWCGPTPAWARLCSTSS</sequence>
<accession>A0A8D8MT96</accession>
<dbReference type="EMBL" id="HBUE01328475">
    <property type="protein sequence ID" value="CAG6592000.1"/>
    <property type="molecule type" value="Transcribed_RNA"/>
</dbReference>
<feature type="compositionally biased region" description="Polar residues" evidence="1">
    <location>
        <begin position="115"/>
        <end position="129"/>
    </location>
</feature>
<feature type="compositionally biased region" description="Basic residues" evidence="1">
    <location>
        <begin position="1"/>
        <end position="25"/>
    </location>
</feature>
<proteinExistence type="predicted"/>
<dbReference type="EMBL" id="HBUE01328482">
    <property type="protein sequence ID" value="CAG6592003.1"/>
    <property type="molecule type" value="Transcribed_RNA"/>
</dbReference>
<feature type="compositionally biased region" description="Basic and acidic residues" evidence="1">
    <location>
        <begin position="26"/>
        <end position="36"/>
    </location>
</feature>